<dbReference type="AlphaFoldDB" id="A0A8J4ATG2"/>
<protein>
    <recommendedName>
        <fullName evidence="3">tRNA methyltransferase 112 homolog</fullName>
    </recommendedName>
</protein>
<dbReference type="Proteomes" id="UP000747399">
    <property type="component" value="Unassembled WGS sequence"/>
</dbReference>
<accession>A0A8J4ATG2</accession>
<evidence type="ECO:0000313" key="2">
    <source>
        <dbReference type="Proteomes" id="UP000747399"/>
    </source>
</evidence>
<reference evidence="1" key="1">
    <citation type="journal article" date="2021" name="Proc. Natl. Acad. Sci. U.S.A.">
        <title>Three genomes in the algal genus Volvox reveal the fate of a haploid sex-determining region after a transition to homothallism.</title>
        <authorList>
            <person name="Yamamoto K."/>
            <person name="Hamaji T."/>
            <person name="Kawai-Toyooka H."/>
            <person name="Matsuzaki R."/>
            <person name="Takahashi F."/>
            <person name="Nishimura Y."/>
            <person name="Kawachi M."/>
            <person name="Noguchi H."/>
            <person name="Minakuchi Y."/>
            <person name="Umen J.G."/>
            <person name="Toyoda A."/>
            <person name="Nozaki H."/>
        </authorList>
    </citation>
    <scope>NUCLEOTIDE SEQUENCE</scope>
    <source>
        <strain evidence="1">NIES-3780</strain>
    </source>
</reference>
<sequence>MKLLTHNMLSCHIKGVKNGYPFLIEVIKVSEHEADFDPGAVCDSATPLCLQRGQHNAPNWREDACNSVSSTLYQLWGVSVTRALRIGSPYTWPTRQKLLRAIYLDGFCLHLHLSPYLALDAPLTTCSTTFPLRARSTSPLHRFSETHLPPNQLACIPSRSGSDGLPRRSTRGSH</sequence>
<evidence type="ECO:0008006" key="3">
    <source>
        <dbReference type="Google" id="ProtNLM"/>
    </source>
</evidence>
<comment type="caution">
    <text evidence="1">The sequence shown here is derived from an EMBL/GenBank/DDBJ whole genome shotgun (WGS) entry which is preliminary data.</text>
</comment>
<keyword evidence="2" id="KW-1185">Reference proteome</keyword>
<name>A0A8J4ATG2_9CHLO</name>
<organism evidence="1 2">
    <name type="scientific">Volvox africanus</name>
    <dbReference type="NCBI Taxonomy" id="51714"/>
    <lineage>
        <taxon>Eukaryota</taxon>
        <taxon>Viridiplantae</taxon>
        <taxon>Chlorophyta</taxon>
        <taxon>core chlorophytes</taxon>
        <taxon>Chlorophyceae</taxon>
        <taxon>CS clade</taxon>
        <taxon>Chlamydomonadales</taxon>
        <taxon>Volvocaceae</taxon>
        <taxon>Volvox</taxon>
    </lineage>
</organism>
<dbReference type="EMBL" id="BNCO01000004">
    <property type="protein sequence ID" value="GIL47560.1"/>
    <property type="molecule type" value="Genomic_DNA"/>
</dbReference>
<proteinExistence type="predicted"/>
<evidence type="ECO:0000313" key="1">
    <source>
        <dbReference type="EMBL" id="GIL47560.1"/>
    </source>
</evidence>
<gene>
    <name evidence="1" type="ORF">Vafri_4351</name>
</gene>
<dbReference type="Gene3D" id="2.20.25.10">
    <property type="match status" value="1"/>
</dbReference>